<dbReference type="PANTHER" id="PTHR43649">
    <property type="entry name" value="ARABINOSE-BINDING PROTEIN-RELATED"/>
    <property type="match status" value="1"/>
</dbReference>
<proteinExistence type="inferred from homology"/>
<evidence type="ECO:0000256" key="1">
    <source>
        <dbReference type="ARBA" id="ARBA00004418"/>
    </source>
</evidence>
<keyword evidence="3" id="KW-0472">Membrane</keyword>
<comment type="caution">
    <text evidence="4">The sequence shown here is derived from an EMBL/GenBank/DDBJ whole genome shotgun (WGS) entry which is preliminary data.</text>
</comment>
<comment type="similarity">
    <text evidence="2">Belongs to the bacterial solute-binding protein 1 family.</text>
</comment>
<evidence type="ECO:0000256" key="2">
    <source>
        <dbReference type="ARBA" id="ARBA00008520"/>
    </source>
</evidence>
<sequence>MKKLDDVQSAGRFQKVGLILAVAFYILSVIMVIRNHGGMSVVFSPDTKVITIAHWQLEDGFREGISAAIEEYEKAKLAQGVKVKVRQVAVPVRGYQQWYLTQLIGGEPADILEVMGSSDIQNQYFTPLSPYIGEKNPWNKGTPLENMSWRESFADDMLSALDTAYSEFFSVCTFMHTTRVYVNMKLYEEATGKTELPDTLTEWLEDCARLKEYGLQQKRPIIPIGVRGFDKGTIGQLLSTYNSQLTTDLSDTGSPYGYGVATGEIFRQINAGELDKDKLLEPVEVVTEIGKYFADGFSAIDLEQTKYLFFAGNVAFFIDGTYNAWSMINNAPFEVKVIQIPVLDEKHPLGAKAFGRITELGSGIQGKFGIPKKTKHFDLALDFLRFLTSWKVNQLVMVENCKWMSSLKEVEYTGAMKDFEPVTNTSHTAVTTPFTSTGTLANRLTLQRLENSIIHQPEDPKQYFWDDFLKARPQLIEEIVEANYGVMRNLWSMDGTRSALAVGAEITEPGSRENGLFMMRSNINLEGIVSRYKTVDNNVELVEELGKLEEYGKNGN</sequence>
<reference evidence="4 5" key="1">
    <citation type="submission" date="2019-08" db="EMBL/GenBank/DDBJ databases">
        <title>In-depth cultivation of the pig gut microbiome towards novel bacterial diversity and tailored functional studies.</title>
        <authorList>
            <person name="Wylensek D."/>
            <person name="Hitch T.C.A."/>
            <person name="Clavel T."/>
        </authorList>
    </citation>
    <scope>NUCLEOTIDE SEQUENCE [LARGE SCALE GENOMIC DNA]</scope>
    <source>
        <strain evidence="4 5">BBE-744-WT-12</strain>
    </source>
</reference>
<feature type="transmembrane region" description="Helical" evidence="3">
    <location>
        <begin position="12"/>
        <end position="33"/>
    </location>
</feature>
<accession>A0A844FZ34</accession>
<keyword evidence="3" id="KW-0812">Transmembrane</keyword>
<dbReference type="Pfam" id="PF01547">
    <property type="entry name" value="SBP_bac_1"/>
    <property type="match status" value="1"/>
</dbReference>
<evidence type="ECO:0000256" key="3">
    <source>
        <dbReference type="SAM" id="Phobius"/>
    </source>
</evidence>
<dbReference type="EMBL" id="VUNS01000001">
    <property type="protein sequence ID" value="MST95569.1"/>
    <property type="molecule type" value="Genomic_DNA"/>
</dbReference>
<gene>
    <name evidence="4" type="ORF">FYJ85_00710</name>
</gene>
<dbReference type="RefSeq" id="WP_106053121.1">
    <property type="nucleotide sequence ID" value="NZ_VUNS01000001.1"/>
</dbReference>
<dbReference type="Proteomes" id="UP000435649">
    <property type="component" value="Unassembled WGS sequence"/>
</dbReference>
<name>A0A844FZ34_9BACT</name>
<protein>
    <submittedName>
        <fullName evidence="4">Carbohydrate ABC transporter substrate-binding protein</fullName>
    </submittedName>
</protein>
<evidence type="ECO:0000313" key="5">
    <source>
        <dbReference type="Proteomes" id="UP000435649"/>
    </source>
</evidence>
<dbReference type="Gene3D" id="3.40.190.10">
    <property type="entry name" value="Periplasmic binding protein-like II"/>
    <property type="match status" value="1"/>
</dbReference>
<dbReference type="InterPro" id="IPR050490">
    <property type="entry name" value="Bact_solute-bd_prot1"/>
</dbReference>
<dbReference type="InterPro" id="IPR006059">
    <property type="entry name" value="SBP"/>
</dbReference>
<keyword evidence="5" id="KW-1185">Reference proteome</keyword>
<dbReference type="SUPFAM" id="SSF53850">
    <property type="entry name" value="Periplasmic binding protein-like II"/>
    <property type="match status" value="1"/>
</dbReference>
<evidence type="ECO:0000313" key="4">
    <source>
        <dbReference type="EMBL" id="MST95569.1"/>
    </source>
</evidence>
<organism evidence="4 5">
    <name type="scientific">Victivallis lenta</name>
    <dbReference type="NCBI Taxonomy" id="2606640"/>
    <lineage>
        <taxon>Bacteria</taxon>
        <taxon>Pseudomonadati</taxon>
        <taxon>Lentisphaerota</taxon>
        <taxon>Lentisphaeria</taxon>
        <taxon>Victivallales</taxon>
        <taxon>Victivallaceae</taxon>
        <taxon>Victivallis</taxon>
    </lineage>
</organism>
<keyword evidence="3" id="KW-1133">Transmembrane helix</keyword>
<dbReference type="AlphaFoldDB" id="A0A844FZ34"/>
<comment type="subcellular location">
    <subcellularLocation>
        <location evidence="1">Periplasm</location>
    </subcellularLocation>
</comment>
<dbReference type="GO" id="GO:0042597">
    <property type="term" value="C:periplasmic space"/>
    <property type="evidence" value="ECO:0007669"/>
    <property type="project" value="UniProtKB-SubCell"/>
</dbReference>